<evidence type="ECO:0000313" key="2">
    <source>
        <dbReference type="EMBL" id="MDR6550889.1"/>
    </source>
</evidence>
<name>A0ABU1NTU4_9BACL</name>
<sequence length="37" mass="4170">MILLLRNLKINPPSIKQKEGFLTVYLIIFVAVLSVGK</sequence>
<evidence type="ECO:0000256" key="1">
    <source>
        <dbReference type="SAM" id="Phobius"/>
    </source>
</evidence>
<comment type="caution">
    <text evidence="2">The sequence shown here is derived from an EMBL/GenBank/DDBJ whole genome shotgun (WGS) entry which is preliminary data.</text>
</comment>
<proteinExistence type="predicted"/>
<keyword evidence="1" id="KW-1133">Transmembrane helix</keyword>
<reference evidence="2 3" key="1">
    <citation type="submission" date="2023-07" db="EMBL/GenBank/DDBJ databases">
        <title>Sorghum-associated microbial communities from plants grown in Nebraska, USA.</title>
        <authorList>
            <person name="Schachtman D."/>
        </authorList>
    </citation>
    <scope>NUCLEOTIDE SEQUENCE [LARGE SCALE GENOMIC DNA]</scope>
    <source>
        <strain evidence="2 3">CC258</strain>
    </source>
</reference>
<protein>
    <submittedName>
        <fullName evidence="2">Uncharacterized protein</fullName>
    </submittedName>
</protein>
<keyword evidence="1" id="KW-0472">Membrane</keyword>
<organism evidence="2 3">
    <name type="scientific">Paenibacillus qinlingensis</name>
    <dbReference type="NCBI Taxonomy" id="1837343"/>
    <lineage>
        <taxon>Bacteria</taxon>
        <taxon>Bacillati</taxon>
        <taxon>Bacillota</taxon>
        <taxon>Bacilli</taxon>
        <taxon>Bacillales</taxon>
        <taxon>Paenibacillaceae</taxon>
        <taxon>Paenibacillus</taxon>
    </lineage>
</organism>
<feature type="transmembrane region" description="Helical" evidence="1">
    <location>
        <begin position="20"/>
        <end position="36"/>
    </location>
</feature>
<keyword evidence="1" id="KW-0812">Transmembrane</keyword>
<dbReference type="Proteomes" id="UP001267290">
    <property type="component" value="Unassembled WGS sequence"/>
</dbReference>
<accession>A0ABU1NTU4</accession>
<gene>
    <name evidence="2" type="ORF">J2736_002076</name>
</gene>
<evidence type="ECO:0000313" key="3">
    <source>
        <dbReference type="Proteomes" id="UP001267290"/>
    </source>
</evidence>
<keyword evidence="3" id="KW-1185">Reference proteome</keyword>
<dbReference type="EMBL" id="JAVDSB010000002">
    <property type="protein sequence ID" value="MDR6550889.1"/>
    <property type="molecule type" value="Genomic_DNA"/>
</dbReference>